<dbReference type="InterPro" id="IPR036986">
    <property type="entry name" value="S4_RNA-bd_sf"/>
</dbReference>
<dbReference type="InterPro" id="IPR002942">
    <property type="entry name" value="S4_RNA-bd"/>
</dbReference>
<dbReference type="InterPro" id="IPR048443">
    <property type="entry name" value="RqcP2_N"/>
</dbReference>
<name>A0ABV6LNT1_9BACI</name>
<reference evidence="3 4" key="1">
    <citation type="submission" date="2024-09" db="EMBL/GenBank/DDBJ databases">
        <authorList>
            <person name="Sun Q."/>
            <person name="Mori K."/>
        </authorList>
    </citation>
    <scope>NUCLEOTIDE SEQUENCE [LARGE SCALE GENOMIC DNA]</scope>
    <source>
        <strain evidence="3 4">NCAIM B.02529</strain>
    </source>
</reference>
<dbReference type="Pfam" id="PF21278">
    <property type="entry name" value="YlmH_1st"/>
    <property type="match status" value="1"/>
</dbReference>
<organism evidence="3 4">
    <name type="scientific">Pontibacillus salicampi</name>
    <dbReference type="NCBI Taxonomy" id="1449801"/>
    <lineage>
        <taxon>Bacteria</taxon>
        <taxon>Bacillati</taxon>
        <taxon>Bacillota</taxon>
        <taxon>Bacilli</taxon>
        <taxon>Bacillales</taxon>
        <taxon>Bacillaceae</taxon>
        <taxon>Pontibacillus</taxon>
    </lineage>
</organism>
<proteinExistence type="predicted"/>
<dbReference type="PANTHER" id="PTHR13633">
    <property type="entry name" value="MITOCHONDRIAL TRANSCRIPTION RESCUE FACTOR 1"/>
    <property type="match status" value="1"/>
</dbReference>
<evidence type="ECO:0000313" key="4">
    <source>
        <dbReference type="Proteomes" id="UP001589836"/>
    </source>
</evidence>
<dbReference type="SMART" id="SM00363">
    <property type="entry name" value="S4"/>
    <property type="match status" value="1"/>
</dbReference>
<sequence length="257" mass="29779">MELYQHFRKEEQPFIDQVLQWRDNVLTKFTPQLTDFLNPREQLIFQSLIGNHDELQWGVYGGAEQAERKRVYLAPFYEEIHNSDFHVTLLEATYPSKFVTLEHRDVLGAFMSLGIKRGKLGDLIVTNNRIQILVASEIASYVIMNLTGIKQAGIQLEEKDMTALLSSEEEWEESSGTVSSLRLDAILKEMYQISRQKASDYIQKGYVKVNFRMVEDPAFTLQEKDIISLRSKGRSQLQTIEGKTKKDKWRIITAKLK</sequence>
<keyword evidence="1" id="KW-0694">RNA-binding</keyword>
<keyword evidence="4" id="KW-1185">Reference proteome</keyword>
<dbReference type="EMBL" id="JBHLTP010000009">
    <property type="protein sequence ID" value="MFC0524061.1"/>
    <property type="molecule type" value="Genomic_DNA"/>
</dbReference>
<accession>A0ABV6LNT1</accession>
<evidence type="ECO:0000259" key="2">
    <source>
        <dbReference type="SMART" id="SM00363"/>
    </source>
</evidence>
<dbReference type="Pfam" id="PF01479">
    <property type="entry name" value="S4"/>
    <property type="match status" value="1"/>
</dbReference>
<gene>
    <name evidence="3" type="ORF">ACFFGV_10860</name>
</gene>
<dbReference type="Gene3D" id="3.30.1370.160">
    <property type="match status" value="1"/>
</dbReference>
<dbReference type="InterPro" id="IPR040591">
    <property type="entry name" value="RqcP2_RBD"/>
</dbReference>
<dbReference type="Proteomes" id="UP001589836">
    <property type="component" value="Unassembled WGS sequence"/>
</dbReference>
<protein>
    <submittedName>
        <fullName evidence="3">RNA-binding protein</fullName>
    </submittedName>
</protein>
<comment type="caution">
    <text evidence="3">The sequence shown here is derived from an EMBL/GenBank/DDBJ whole genome shotgun (WGS) entry which is preliminary data.</text>
</comment>
<dbReference type="PANTHER" id="PTHR13633:SF3">
    <property type="entry name" value="MITOCHONDRIAL TRANSCRIPTION RESCUE FACTOR 1"/>
    <property type="match status" value="1"/>
</dbReference>
<feature type="domain" description="RNA-binding S4" evidence="2">
    <location>
        <begin position="181"/>
        <end position="250"/>
    </location>
</feature>
<dbReference type="CDD" id="cd00165">
    <property type="entry name" value="S4"/>
    <property type="match status" value="1"/>
</dbReference>
<dbReference type="Gene3D" id="3.30.70.330">
    <property type="match status" value="1"/>
</dbReference>
<dbReference type="Pfam" id="PF17774">
    <property type="entry name" value="YlmH_RBD"/>
    <property type="match status" value="1"/>
</dbReference>
<dbReference type="Gene3D" id="3.10.290.10">
    <property type="entry name" value="RNA-binding S4 domain"/>
    <property type="match status" value="1"/>
</dbReference>
<dbReference type="SUPFAM" id="SSF55174">
    <property type="entry name" value="Alpha-L RNA-binding motif"/>
    <property type="match status" value="1"/>
</dbReference>
<dbReference type="PROSITE" id="PS50889">
    <property type="entry name" value="S4"/>
    <property type="match status" value="1"/>
</dbReference>
<dbReference type="InterPro" id="IPR012677">
    <property type="entry name" value="Nucleotide-bd_a/b_plait_sf"/>
</dbReference>
<evidence type="ECO:0000256" key="1">
    <source>
        <dbReference type="PROSITE-ProRule" id="PRU00182"/>
    </source>
</evidence>
<evidence type="ECO:0000313" key="3">
    <source>
        <dbReference type="EMBL" id="MFC0524061.1"/>
    </source>
</evidence>